<dbReference type="Proteomes" id="UP001165060">
    <property type="component" value="Unassembled WGS sequence"/>
</dbReference>
<reference evidence="2 3" key="1">
    <citation type="journal article" date="2023" name="Commun. Biol.">
        <title>Genome analysis of Parmales, the sister group of diatoms, reveals the evolutionary specialization of diatoms from phago-mixotrophs to photoautotrophs.</title>
        <authorList>
            <person name="Ban H."/>
            <person name="Sato S."/>
            <person name="Yoshikawa S."/>
            <person name="Yamada K."/>
            <person name="Nakamura Y."/>
            <person name="Ichinomiya M."/>
            <person name="Sato N."/>
            <person name="Blanc-Mathieu R."/>
            <person name="Endo H."/>
            <person name="Kuwata A."/>
            <person name="Ogata H."/>
        </authorList>
    </citation>
    <scope>NUCLEOTIDE SEQUENCE [LARGE SCALE GENOMIC DNA]</scope>
</reference>
<proteinExistence type="predicted"/>
<evidence type="ECO:0000313" key="3">
    <source>
        <dbReference type="Proteomes" id="UP001165060"/>
    </source>
</evidence>
<evidence type="ECO:0000313" key="2">
    <source>
        <dbReference type="EMBL" id="GMI39897.1"/>
    </source>
</evidence>
<comment type="caution">
    <text evidence="2">The sequence shown here is derived from an EMBL/GenBank/DDBJ whole genome shotgun (WGS) entry which is preliminary data.</text>
</comment>
<gene>
    <name evidence="2" type="ORF">TeGR_g9473</name>
</gene>
<evidence type="ECO:0008006" key="4">
    <source>
        <dbReference type="Google" id="ProtNLM"/>
    </source>
</evidence>
<accession>A0ABQ6N4U7</accession>
<keyword evidence="3" id="KW-1185">Reference proteome</keyword>
<dbReference type="EMBL" id="BRYB01000896">
    <property type="protein sequence ID" value="GMI39897.1"/>
    <property type="molecule type" value="Genomic_DNA"/>
</dbReference>
<organism evidence="2 3">
    <name type="scientific">Tetraparma gracilis</name>
    <dbReference type="NCBI Taxonomy" id="2962635"/>
    <lineage>
        <taxon>Eukaryota</taxon>
        <taxon>Sar</taxon>
        <taxon>Stramenopiles</taxon>
        <taxon>Ochrophyta</taxon>
        <taxon>Bolidophyceae</taxon>
        <taxon>Parmales</taxon>
        <taxon>Triparmaceae</taxon>
        <taxon>Tetraparma</taxon>
    </lineage>
</organism>
<feature type="region of interest" description="Disordered" evidence="1">
    <location>
        <begin position="123"/>
        <end position="146"/>
    </location>
</feature>
<feature type="compositionally biased region" description="Basic and acidic residues" evidence="1">
    <location>
        <begin position="82"/>
        <end position="92"/>
    </location>
</feature>
<feature type="region of interest" description="Disordered" evidence="1">
    <location>
        <begin position="56"/>
        <end position="92"/>
    </location>
</feature>
<feature type="compositionally biased region" description="Basic and acidic residues" evidence="1">
    <location>
        <begin position="132"/>
        <end position="146"/>
    </location>
</feature>
<name>A0ABQ6N4U7_9STRA</name>
<evidence type="ECO:0000256" key="1">
    <source>
        <dbReference type="SAM" id="MobiDB-lite"/>
    </source>
</evidence>
<sequence>MNALIQECWRVRRKERPNFDQIVARLQGDIGDEIKRKEEPKIVLYSKEDDVIYRNRIGKEDELEDSDGDEEGTKRGGGTRKAHPEALQSKDRMLEELRRKIESRDAEHGEVVAAKNKEMEELRKKVSGVMSEVERSMREKAGEHERVRKELQELAETHKRVMEELEERRGGGEGGV</sequence>
<protein>
    <recommendedName>
        <fullName evidence="4">Serine-threonine/tyrosine-protein kinase catalytic domain-containing protein</fullName>
    </recommendedName>
</protein>
<feature type="compositionally biased region" description="Acidic residues" evidence="1">
    <location>
        <begin position="61"/>
        <end position="70"/>
    </location>
</feature>